<keyword evidence="2" id="KW-0418">Kinase</keyword>
<gene>
    <name evidence="2" type="ORF">RhiirA5_419238</name>
</gene>
<dbReference type="GO" id="GO:0005737">
    <property type="term" value="C:cytoplasm"/>
    <property type="evidence" value="ECO:0007669"/>
    <property type="project" value="TreeGrafter"/>
</dbReference>
<feature type="domain" description="Protein kinase" evidence="1">
    <location>
        <begin position="275"/>
        <end position="583"/>
    </location>
</feature>
<dbReference type="AlphaFoldDB" id="A0A2N0PIK6"/>
<reference evidence="2 3" key="1">
    <citation type="submission" date="2016-04" db="EMBL/GenBank/DDBJ databases">
        <title>Genome analyses suggest a sexual origin of heterokaryosis in a supposedly ancient asexual fungus.</title>
        <authorList>
            <person name="Ropars J."/>
            <person name="Sedzielewska K."/>
            <person name="Noel J."/>
            <person name="Charron P."/>
            <person name="Farinelli L."/>
            <person name="Marton T."/>
            <person name="Kruger M."/>
            <person name="Pelin A."/>
            <person name="Brachmann A."/>
            <person name="Corradi N."/>
        </authorList>
    </citation>
    <scope>NUCLEOTIDE SEQUENCE [LARGE SCALE GENOMIC DNA]</scope>
    <source>
        <strain evidence="2 3">A5</strain>
    </source>
</reference>
<dbReference type="PANTHER" id="PTHR23257">
    <property type="entry name" value="SERINE-THREONINE PROTEIN KINASE"/>
    <property type="match status" value="1"/>
</dbReference>
<dbReference type="SMART" id="SM00220">
    <property type="entry name" value="S_TKc"/>
    <property type="match status" value="1"/>
</dbReference>
<evidence type="ECO:0000313" key="2">
    <source>
        <dbReference type="EMBL" id="PKC06664.1"/>
    </source>
</evidence>
<evidence type="ECO:0000259" key="1">
    <source>
        <dbReference type="PROSITE" id="PS50011"/>
    </source>
</evidence>
<accession>A0A2N0PIK6</accession>
<proteinExistence type="predicted"/>
<dbReference type="VEuPathDB" id="FungiDB:RhiirFUN_023293"/>
<dbReference type="VEuPathDB" id="FungiDB:FUN_003852"/>
<dbReference type="SUPFAM" id="SSF56112">
    <property type="entry name" value="Protein kinase-like (PK-like)"/>
    <property type="match status" value="1"/>
</dbReference>
<dbReference type="Proteomes" id="UP000232722">
    <property type="component" value="Unassembled WGS sequence"/>
</dbReference>
<sequence>MELVKLNDENSFDPTPKLKSSPVPIFFISFNWEDNYCIHCGEGYTKTIVGDQKYCKKCLSYYLTNITNNNIYLDIHLFIKDLECNSHEISRTKIPQNIQECCQNCLIVLYFKQIVSTKYLFWLNRVPYNLYEYVNNVIESEKYCKLCGKLLYRGTDYSIMNIFKLCLTCYLISSGCIESTLTKKFISIIYLPFWDNTSRCCNKILVFTSNCQKYCENCLTFFIGCRYCLTTNIIFGITNQSQCKKCKRVSTIILNNGKMIDINSGHSVLDDFLINIRHDQLNIAKFANDLKNINIIYQATWIYDLKNNNNSIVVLKRFKNLQYAKKYFLKELESNHRCYKLDSNINETFGFTKDPKLDDYILVMQYASEGVLHKYLHKKFTKIGWERKISILYDISSGLMNVHNSNFIHRDFHSGNILVNSDVLSCRNKVGDLGLSRSANDISLDDEIYGVIPYIAPEIFKGSAFSKESDIYSLGMIMWELTTGCKPFANVEHDHNLIFNIIDGVRPEITEDTPQSEFKREKLIDLKKLGPNFSLKSHPKAIYTSRSLNSYISKCSSIFTKCSSINFSSNDYTSKELELDIDIESGLNSLGIKRNIEELNINSCENNGKRIKN</sequence>
<dbReference type="InterPro" id="IPR001245">
    <property type="entry name" value="Ser-Thr/Tyr_kinase_cat_dom"/>
</dbReference>
<evidence type="ECO:0000313" key="3">
    <source>
        <dbReference type="Proteomes" id="UP000232722"/>
    </source>
</evidence>
<dbReference type="Gene3D" id="1.10.510.10">
    <property type="entry name" value="Transferase(Phosphotransferase) domain 1"/>
    <property type="match status" value="1"/>
</dbReference>
<name>A0A2N0PIK6_9GLOM</name>
<dbReference type="InterPro" id="IPR000719">
    <property type="entry name" value="Prot_kinase_dom"/>
</dbReference>
<dbReference type="InterPro" id="IPR011009">
    <property type="entry name" value="Kinase-like_dom_sf"/>
</dbReference>
<dbReference type="InterPro" id="IPR050167">
    <property type="entry name" value="Ser_Thr_protein_kinase"/>
</dbReference>
<organism evidence="2 3">
    <name type="scientific">Rhizophagus irregularis</name>
    <dbReference type="NCBI Taxonomy" id="588596"/>
    <lineage>
        <taxon>Eukaryota</taxon>
        <taxon>Fungi</taxon>
        <taxon>Fungi incertae sedis</taxon>
        <taxon>Mucoromycota</taxon>
        <taxon>Glomeromycotina</taxon>
        <taxon>Glomeromycetes</taxon>
        <taxon>Glomerales</taxon>
        <taxon>Glomeraceae</taxon>
        <taxon>Rhizophagus</taxon>
    </lineage>
</organism>
<reference evidence="2 3" key="2">
    <citation type="submission" date="2017-09" db="EMBL/GenBank/DDBJ databases">
        <title>Extensive intraspecific genome diversity in a model arbuscular mycorrhizal fungus.</title>
        <authorList>
            <person name="Chen E.C."/>
            <person name="Morin E."/>
            <person name="Beaudet D."/>
            <person name="Noel J."/>
            <person name="Ndikumana S."/>
            <person name="Charron P."/>
            <person name="St-Onge C."/>
            <person name="Giorgi J."/>
            <person name="Grigoriev I.V."/>
            <person name="Roux C."/>
            <person name="Martin F.M."/>
            <person name="Corradi N."/>
        </authorList>
    </citation>
    <scope>NUCLEOTIDE SEQUENCE [LARGE SCALE GENOMIC DNA]</scope>
    <source>
        <strain evidence="2 3">A5</strain>
    </source>
</reference>
<dbReference type="VEuPathDB" id="FungiDB:RhiirA1_473872"/>
<comment type="caution">
    <text evidence="2">The sequence shown here is derived from an EMBL/GenBank/DDBJ whole genome shotgun (WGS) entry which is preliminary data.</text>
</comment>
<dbReference type="VEuPathDB" id="FungiDB:RhiirA1_390854"/>
<dbReference type="GO" id="GO:0004672">
    <property type="term" value="F:protein kinase activity"/>
    <property type="evidence" value="ECO:0007669"/>
    <property type="project" value="InterPro"/>
</dbReference>
<dbReference type="Pfam" id="PF07714">
    <property type="entry name" value="PK_Tyr_Ser-Thr"/>
    <property type="match status" value="1"/>
</dbReference>
<dbReference type="PROSITE" id="PS50011">
    <property type="entry name" value="PROTEIN_KINASE_DOM"/>
    <property type="match status" value="1"/>
</dbReference>
<dbReference type="GO" id="GO:0007165">
    <property type="term" value="P:signal transduction"/>
    <property type="evidence" value="ECO:0007669"/>
    <property type="project" value="TreeGrafter"/>
</dbReference>
<dbReference type="GO" id="GO:0005524">
    <property type="term" value="F:ATP binding"/>
    <property type="evidence" value="ECO:0007669"/>
    <property type="project" value="InterPro"/>
</dbReference>
<keyword evidence="2" id="KW-0808">Transferase</keyword>
<dbReference type="EMBL" id="LLXJ01000728">
    <property type="protein sequence ID" value="PKC06664.1"/>
    <property type="molecule type" value="Genomic_DNA"/>
</dbReference>
<protein>
    <submittedName>
        <fullName evidence="2">Kinase-like protein</fullName>
    </submittedName>
</protein>